<proteinExistence type="predicted"/>
<keyword evidence="5" id="KW-1185">Reference proteome</keyword>
<dbReference type="RefSeq" id="WP_151563926.1">
    <property type="nucleotide sequence ID" value="NZ_WBMT01000012.1"/>
</dbReference>
<feature type="transmembrane region" description="Helical" evidence="1">
    <location>
        <begin position="285"/>
        <end position="310"/>
    </location>
</feature>
<evidence type="ECO:0000313" key="4">
    <source>
        <dbReference type="EMBL" id="KAB2345947.1"/>
    </source>
</evidence>
<dbReference type="OrthoDB" id="143710at2"/>
<dbReference type="InterPro" id="IPR018702">
    <property type="entry name" value="DUF2207"/>
</dbReference>
<feature type="signal peptide" evidence="2">
    <location>
        <begin position="1"/>
        <end position="29"/>
    </location>
</feature>
<name>A0A6H9YXL5_9ACTN</name>
<sequence length="328" mass="35589">MPEVRGWFRGLVVTAGMLLATVLALPAHAEPPGAESIPTYDVVLTIRSDGLLHVRETITYDFDRGGEHGIVRRISYRKNNRLFDIRDVRTSSSTGAPARAETAKLLHDVRIDVGDDRRRVHGRQAYVIEYDVAWAFTPYEDHDELQWDALGSDWDVPIGEAAVRVEGPVPLRRVKCQAGTAGSSTRCLRDRDGPFAVDFTQSGLRPRETMTIRVSLPKGAIQVSPPHYARPHWQGTWAGTAALALALAAVVLLARRPAPPYAGETLTAVGTMLIVADLADDILVRGFWAFSLGDGCLAGLALVITGAAAARTRRSRTTEHAAVTGLGD</sequence>
<accession>A0A6H9YXL5</accession>
<evidence type="ECO:0000256" key="2">
    <source>
        <dbReference type="SAM" id="SignalP"/>
    </source>
</evidence>
<dbReference type="Proteomes" id="UP000468735">
    <property type="component" value="Unassembled WGS sequence"/>
</dbReference>
<comment type="caution">
    <text evidence="4">The sequence shown here is derived from an EMBL/GenBank/DDBJ whole genome shotgun (WGS) entry which is preliminary data.</text>
</comment>
<protein>
    <submittedName>
        <fullName evidence="4">DUF2207 domain-containing protein</fullName>
    </submittedName>
</protein>
<dbReference type="Pfam" id="PF09972">
    <property type="entry name" value="DUF2207"/>
    <property type="match status" value="1"/>
</dbReference>
<dbReference type="AlphaFoldDB" id="A0A6H9YXL5"/>
<gene>
    <name evidence="4" type="ORF">F8566_24825</name>
</gene>
<feature type="transmembrane region" description="Helical" evidence="1">
    <location>
        <begin position="261"/>
        <end position="279"/>
    </location>
</feature>
<evidence type="ECO:0000259" key="3">
    <source>
        <dbReference type="Pfam" id="PF09972"/>
    </source>
</evidence>
<keyword evidence="1" id="KW-0812">Transmembrane</keyword>
<keyword evidence="2" id="KW-0732">Signal</keyword>
<dbReference type="EMBL" id="WBMT01000012">
    <property type="protein sequence ID" value="KAB2345947.1"/>
    <property type="molecule type" value="Genomic_DNA"/>
</dbReference>
<evidence type="ECO:0000313" key="5">
    <source>
        <dbReference type="Proteomes" id="UP000468735"/>
    </source>
</evidence>
<organism evidence="4 5">
    <name type="scientific">Actinomadura rudentiformis</name>
    <dbReference type="NCBI Taxonomy" id="359158"/>
    <lineage>
        <taxon>Bacteria</taxon>
        <taxon>Bacillati</taxon>
        <taxon>Actinomycetota</taxon>
        <taxon>Actinomycetes</taxon>
        <taxon>Streptosporangiales</taxon>
        <taxon>Thermomonosporaceae</taxon>
        <taxon>Actinomadura</taxon>
    </lineage>
</organism>
<reference evidence="4 5" key="1">
    <citation type="submission" date="2019-09" db="EMBL/GenBank/DDBJ databases">
        <title>Actinomadura physcomitrii sp. nov., a novel actinomycete isolated from moss [Physcomitrium sphaericum (Ludw) Fuernr].</title>
        <authorList>
            <person name="Zhuang X."/>
            <person name="Liu C."/>
        </authorList>
    </citation>
    <scope>NUCLEOTIDE SEQUENCE [LARGE SCALE GENOMIC DNA]</scope>
    <source>
        <strain evidence="4 5">HMC1</strain>
    </source>
</reference>
<evidence type="ECO:0000256" key="1">
    <source>
        <dbReference type="SAM" id="Phobius"/>
    </source>
</evidence>
<keyword evidence="1" id="KW-0472">Membrane</keyword>
<feature type="domain" description="DUF2207" evidence="3">
    <location>
        <begin position="36"/>
        <end position="215"/>
    </location>
</feature>
<feature type="transmembrane region" description="Helical" evidence="1">
    <location>
        <begin position="235"/>
        <end position="254"/>
    </location>
</feature>
<keyword evidence="1" id="KW-1133">Transmembrane helix</keyword>
<feature type="chain" id="PRO_5026163561" evidence="2">
    <location>
        <begin position="30"/>
        <end position="328"/>
    </location>
</feature>